<dbReference type="Proteomes" id="UP000814128">
    <property type="component" value="Unassembled WGS sequence"/>
</dbReference>
<proteinExistence type="predicted"/>
<gene>
    <name evidence="1" type="ORF">K488DRAFT_83940</name>
</gene>
<keyword evidence="2" id="KW-1185">Reference proteome</keyword>
<dbReference type="EMBL" id="MU273499">
    <property type="protein sequence ID" value="KAI0034532.1"/>
    <property type="molecule type" value="Genomic_DNA"/>
</dbReference>
<name>A0ACB8QS64_9AGAM</name>
<accession>A0ACB8QS64</accession>
<evidence type="ECO:0000313" key="2">
    <source>
        <dbReference type="Proteomes" id="UP000814128"/>
    </source>
</evidence>
<protein>
    <submittedName>
        <fullName evidence="1">Uncharacterized protein</fullName>
    </submittedName>
</protein>
<reference evidence="1" key="1">
    <citation type="submission" date="2021-02" db="EMBL/GenBank/DDBJ databases">
        <authorList>
            <consortium name="DOE Joint Genome Institute"/>
            <person name="Ahrendt S."/>
            <person name="Looney B.P."/>
            <person name="Miyauchi S."/>
            <person name="Morin E."/>
            <person name="Drula E."/>
            <person name="Courty P.E."/>
            <person name="Chicoki N."/>
            <person name="Fauchery L."/>
            <person name="Kohler A."/>
            <person name="Kuo A."/>
            <person name="Labutti K."/>
            <person name="Pangilinan J."/>
            <person name="Lipzen A."/>
            <person name="Riley R."/>
            <person name="Andreopoulos W."/>
            <person name="He G."/>
            <person name="Johnson J."/>
            <person name="Barry K.W."/>
            <person name="Grigoriev I.V."/>
            <person name="Nagy L."/>
            <person name="Hibbett D."/>
            <person name="Henrissat B."/>
            <person name="Matheny P.B."/>
            <person name="Labbe J."/>
            <person name="Martin F."/>
        </authorList>
    </citation>
    <scope>NUCLEOTIDE SEQUENCE</scope>
    <source>
        <strain evidence="1">EC-137</strain>
    </source>
</reference>
<comment type="caution">
    <text evidence="1">The sequence shown here is derived from an EMBL/GenBank/DDBJ whole genome shotgun (WGS) entry which is preliminary data.</text>
</comment>
<reference evidence="1" key="2">
    <citation type="journal article" date="2022" name="New Phytol.">
        <title>Evolutionary transition to the ectomycorrhizal habit in the genomes of a hyperdiverse lineage of mushroom-forming fungi.</title>
        <authorList>
            <person name="Looney B."/>
            <person name="Miyauchi S."/>
            <person name="Morin E."/>
            <person name="Drula E."/>
            <person name="Courty P.E."/>
            <person name="Kohler A."/>
            <person name="Kuo A."/>
            <person name="LaButti K."/>
            <person name="Pangilinan J."/>
            <person name="Lipzen A."/>
            <person name="Riley R."/>
            <person name="Andreopoulos W."/>
            <person name="He G."/>
            <person name="Johnson J."/>
            <person name="Nolan M."/>
            <person name="Tritt A."/>
            <person name="Barry K.W."/>
            <person name="Grigoriev I.V."/>
            <person name="Nagy L.G."/>
            <person name="Hibbett D."/>
            <person name="Henrissat B."/>
            <person name="Matheny P.B."/>
            <person name="Labbe J."/>
            <person name="Martin F.M."/>
        </authorList>
    </citation>
    <scope>NUCLEOTIDE SEQUENCE</scope>
    <source>
        <strain evidence="1">EC-137</strain>
    </source>
</reference>
<evidence type="ECO:0000313" key="1">
    <source>
        <dbReference type="EMBL" id="KAI0034532.1"/>
    </source>
</evidence>
<organism evidence="1 2">
    <name type="scientific">Vararia minispora EC-137</name>
    <dbReference type="NCBI Taxonomy" id="1314806"/>
    <lineage>
        <taxon>Eukaryota</taxon>
        <taxon>Fungi</taxon>
        <taxon>Dikarya</taxon>
        <taxon>Basidiomycota</taxon>
        <taxon>Agaricomycotina</taxon>
        <taxon>Agaricomycetes</taxon>
        <taxon>Russulales</taxon>
        <taxon>Lachnocladiaceae</taxon>
        <taxon>Vararia</taxon>
    </lineage>
</organism>
<sequence>MERPSEEHAMLVVVAFLEQPGSDELRLCPRTVSGGIHIVEAGNQVSDSQLVHLCQVGWDAAQGVTLRHLFLTLIPLLFVGYVHAGVMEHQGRFFNPRLRGDFVPL</sequence>